<reference evidence="3 4" key="1">
    <citation type="submission" date="2019-02" db="EMBL/GenBank/DDBJ databases">
        <title>Deep-cultivation of Planctomycetes and their phenomic and genomic characterization uncovers novel biology.</title>
        <authorList>
            <person name="Wiegand S."/>
            <person name="Jogler M."/>
            <person name="Boedeker C."/>
            <person name="Pinto D."/>
            <person name="Vollmers J."/>
            <person name="Rivas-Marin E."/>
            <person name="Kohn T."/>
            <person name="Peeters S.H."/>
            <person name="Heuer A."/>
            <person name="Rast P."/>
            <person name="Oberbeckmann S."/>
            <person name="Bunk B."/>
            <person name="Jeske O."/>
            <person name="Meyerdierks A."/>
            <person name="Storesund J.E."/>
            <person name="Kallscheuer N."/>
            <person name="Luecker S."/>
            <person name="Lage O.M."/>
            <person name="Pohl T."/>
            <person name="Merkel B.J."/>
            <person name="Hornburger P."/>
            <person name="Mueller R.-W."/>
            <person name="Bruemmer F."/>
            <person name="Labrenz M."/>
            <person name="Spormann A.M."/>
            <person name="Op Den Camp H."/>
            <person name="Overmann J."/>
            <person name="Amann R."/>
            <person name="Jetten M.S.M."/>
            <person name="Mascher T."/>
            <person name="Medema M.H."/>
            <person name="Devos D.P."/>
            <person name="Kaster A.-K."/>
            <person name="Ovreas L."/>
            <person name="Rohde M."/>
            <person name="Galperin M.Y."/>
            <person name="Jogler C."/>
        </authorList>
    </citation>
    <scope>NUCLEOTIDE SEQUENCE [LARGE SCALE GENOMIC DNA]</scope>
    <source>
        <strain evidence="3 4">KOR34</strain>
    </source>
</reference>
<evidence type="ECO:0000256" key="2">
    <source>
        <dbReference type="SAM" id="SignalP"/>
    </source>
</evidence>
<dbReference type="AlphaFoldDB" id="A0A5C5V3Q7"/>
<evidence type="ECO:0000256" key="1">
    <source>
        <dbReference type="SAM" id="MobiDB-lite"/>
    </source>
</evidence>
<dbReference type="Proteomes" id="UP000316714">
    <property type="component" value="Unassembled WGS sequence"/>
</dbReference>
<proteinExistence type="predicted"/>
<protein>
    <submittedName>
        <fullName evidence="3">Uncharacterized protein</fullName>
    </submittedName>
</protein>
<feature type="compositionally biased region" description="Pro residues" evidence="1">
    <location>
        <begin position="215"/>
        <end position="224"/>
    </location>
</feature>
<keyword evidence="4" id="KW-1185">Reference proteome</keyword>
<dbReference type="RefSeq" id="WP_228714718.1">
    <property type="nucleotide sequence ID" value="NZ_SIHJ01000003.1"/>
</dbReference>
<name>A0A5C5V3Q7_9BACT</name>
<evidence type="ECO:0000313" key="3">
    <source>
        <dbReference type="EMBL" id="TWT32387.1"/>
    </source>
</evidence>
<feature type="signal peptide" evidence="2">
    <location>
        <begin position="1"/>
        <end position="26"/>
    </location>
</feature>
<comment type="caution">
    <text evidence="3">The sequence shown here is derived from an EMBL/GenBank/DDBJ whole genome shotgun (WGS) entry which is preliminary data.</text>
</comment>
<feature type="chain" id="PRO_5022692584" evidence="2">
    <location>
        <begin position="27"/>
        <end position="381"/>
    </location>
</feature>
<gene>
    <name evidence="3" type="ORF">KOR34_41500</name>
</gene>
<evidence type="ECO:0000313" key="4">
    <source>
        <dbReference type="Proteomes" id="UP000316714"/>
    </source>
</evidence>
<feature type="compositionally biased region" description="Pro residues" evidence="1">
    <location>
        <begin position="190"/>
        <end position="207"/>
    </location>
</feature>
<accession>A0A5C5V3Q7</accession>
<feature type="region of interest" description="Disordered" evidence="1">
    <location>
        <begin position="184"/>
        <end position="239"/>
    </location>
</feature>
<organism evidence="3 4">
    <name type="scientific">Posidoniimonas corsicana</name>
    <dbReference type="NCBI Taxonomy" id="1938618"/>
    <lineage>
        <taxon>Bacteria</taxon>
        <taxon>Pseudomonadati</taxon>
        <taxon>Planctomycetota</taxon>
        <taxon>Planctomycetia</taxon>
        <taxon>Pirellulales</taxon>
        <taxon>Lacipirellulaceae</taxon>
        <taxon>Posidoniimonas</taxon>
    </lineage>
</organism>
<keyword evidence="2" id="KW-0732">Signal</keyword>
<dbReference type="PROSITE" id="PS51257">
    <property type="entry name" value="PROKAR_LIPOPROTEIN"/>
    <property type="match status" value="1"/>
</dbReference>
<dbReference type="Gene3D" id="3.40.50.10610">
    <property type="entry name" value="ABC-type transport auxiliary lipoprotein component"/>
    <property type="match status" value="1"/>
</dbReference>
<dbReference type="EMBL" id="SIHJ01000003">
    <property type="protein sequence ID" value="TWT32387.1"/>
    <property type="molecule type" value="Genomic_DNA"/>
</dbReference>
<sequence length="381" mass="40783" precursor="true">MNRGPAILLSLLAASCCLLPSGCHFLLPEVSVQPIVHNPFPQLSRVAVAPFINLSDEPTVDGAQFAMAYFAELQSVRGFEVVPLGVTEQAIIQLGLFRVPAEAARDARRLAQHLGVDAVVVGAVTDFDPYYPPRCGMRVEWYSANAGFHPIPAGYGLPWGTPDEEYIPESLVFEAEMALAKEQLATQTPSCPPEPLPVHGPPLPGPLAPDALPRATPPAEPAPPADAEAMGGGEQDLGEPFVDAQQTAHQAPAEIDTTTATPGTTAPDGIAGVAGMFPPDWPDARGFTPPCPSPVRPVCQPSDSPVMTHTRVYHGHDPDFTAALASYVSFRDDARFGGWQGYLQRSDDFIRFCAHLHISEMLTARGGGGESRVVRRWSESR</sequence>